<sequence length="71" mass="7781">VLLFLLCLVVWIGVPRSVSSPLYLSRSRDPSLFLSSSAAPASLIAHFFLLHQTDSSPASTLSKTASWHLRQ</sequence>
<proteinExistence type="predicted"/>
<reference evidence="2 3" key="1">
    <citation type="submission" date="2019-12" db="EMBL/GenBank/DDBJ databases">
        <title>A genome sequence resource for the geographically widespread anthracnose pathogen Colletotrichum asianum.</title>
        <authorList>
            <person name="Meng Y."/>
        </authorList>
    </citation>
    <scope>NUCLEOTIDE SEQUENCE [LARGE SCALE GENOMIC DNA]</scope>
    <source>
        <strain evidence="2 3">ICMP 18580</strain>
    </source>
</reference>
<gene>
    <name evidence="2" type="ORF">GQ607_005693</name>
</gene>
<feature type="chain" id="PRO_5034933167" evidence="1">
    <location>
        <begin position="20"/>
        <end position="71"/>
    </location>
</feature>
<dbReference type="EMBL" id="WOWK01000026">
    <property type="protein sequence ID" value="KAF0326929.1"/>
    <property type="molecule type" value="Genomic_DNA"/>
</dbReference>
<evidence type="ECO:0000256" key="1">
    <source>
        <dbReference type="SAM" id="SignalP"/>
    </source>
</evidence>
<accession>A0A8H3WH89</accession>
<feature type="non-terminal residue" evidence="2">
    <location>
        <position position="1"/>
    </location>
</feature>
<organism evidence="2 3">
    <name type="scientific">Colletotrichum asianum</name>
    <dbReference type="NCBI Taxonomy" id="702518"/>
    <lineage>
        <taxon>Eukaryota</taxon>
        <taxon>Fungi</taxon>
        <taxon>Dikarya</taxon>
        <taxon>Ascomycota</taxon>
        <taxon>Pezizomycotina</taxon>
        <taxon>Sordariomycetes</taxon>
        <taxon>Hypocreomycetidae</taxon>
        <taxon>Glomerellales</taxon>
        <taxon>Glomerellaceae</taxon>
        <taxon>Colletotrichum</taxon>
        <taxon>Colletotrichum gloeosporioides species complex</taxon>
    </lineage>
</organism>
<evidence type="ECO:0000313" key="3">
    <source>
        <dbReference type="Proteomes" id="UP000434172"/>
    </source>
</evidence>
<name>A0A8H3WH89_9PEZI</name>
<dbReference type="Proteomes" id="UP000434172">
    <property type="component" value="Unassembled WGS sequence"/>
</dbReference>
<feature type="signal peptide" evidence="1">
    <location>
        <begin position="1"/>
        <end position="19"/>
    </location>
</feature>
<keyword evidence="1" id="KW-0732">Signal</keyword>
<dbReference type="AlphaFoldDB" id="A0A8H3WH89"/>
<evidence type="ECO:0000313" key="2">
    <source>
        <dbReference type="EMBL" id="KAF0326929.1"/>
    </source>
</evidence>
<protein>
    <submittedName>
        <fullName evidence="2">Uncharacterized protein</fullName>
    </submittedName>
</protein>
<keyword evidence="3" id="KW-1185">Reference proteome</keyword>
<comment type="caution">
    <text evidence="2">The sequence shown here is derived from an EMBL/GenBank/DDBJ whole genome shotgun (WGS) entry which is preliminary data.</text>
</comment>